<feature type="transmembrane region" description="Helical" evidence="1">
    <location>
        <begin position="64"/>
        <end position="84"/>
    </location>
</feature>
<evidence type="ECO:0000313" key="4">
    <source>
        <dbReference type="Proteomes" id="UP000274358"/>
    </source>
</evidence>
<reference evidence="3 4" key="1">
    <citation type="submission" date="2018-12" db="EMBL/GenBank/DDBJ databases">
        <title>Dyella dinghuensis sp. nov. DHOA06 and Dyella choica sp. nov. 4M-K27, isolated from forest soil.</title>
        <authorList>
            <person name="Qiu L.-H."/>
            <person name="Gao Z.-H."/>
        </authorList>
    </citation>
    <scope>NUCLEOTIDE SEQUENCE [LARGE SCALE GENOMIC DNA]</scope>
    <source>
        <strain evidence="3 4">4M-K27</strain>
    </source>
</reference>
<feature type="transmembrane region" description="Helical" evidence="1">
    <location>
        <begin position="90"/>
        <end position="112"/>
    </location>
</feature>
<dbReference type="InterPro" id="IPR002541">
    <property type="entry name" value="Cyt_c_assembly"/>
</dbReference>
<keyword evidence="1" id="KW-0472">Membrane</keyword>
<feature type="domain" description="Cytochrome c assembly protein" evidence="2">
    <location>
        <begin position="46"/>
        <end position="263"/>
    </location>
</feature>
<evidence type="ECO:0000256" key="1">
    <source>
        <dbReference type="SAM" id="Phobius"/>
    </source>
</evidence>
<evidence type="ECO:0000313" key="3">
    <source>
        <dbReference type="EMBL" id="RUL72908.1"/>
    </source>
</evidence>
<dbReference type="GO" id="GO:0017004">
    <property type="term" value="P:cytochrome complex assembly"/>
    <property type="evidence" value="ECO:0007669"/>
    <property type="project" value="InterPro"/>
</dbReference>
<keyword evidence="1" id="KW-0812">Transmembrane</keyword>
<dbReference type="EMBL" id="RYYV01000013">
    <property type="protein sequence ID" value="RUL72908.1"/>
    <property type="molecule type" value="Genomic_DNA"/>
</dbReference>
<keyword evidence="1" id="KW-1133">Transmembrane helix</keyword>
<organism evidence="3 4">
    <name type="scientific">Dyella choica</name>
    <dbReference type="NCBI Taxonomy" id="1927959"/>
    <lineage>
        <taxon>Bacteria</taxon>
        <taxon>Pseudomonadati</taxon>
        <taxon>Pseudomonadota</taxon>
        <taxon>Gammaproteobacteria</taxon>
        <taxon>Lysobacterales</taxon>
        <taxon>Rhodanobacteraceae</taxon>
        <taxon>Dyella</taxon>
    </lineage>
</organism>
<dbReference type="Pfam" id="PF01578">
    <property type="entry name" value="Cytochrom_C_asm"/>
    <property type="match status" value="1"/>
</dbReference>
<protein>
    <submittedName>
        <fullName evidence="3">Inner membrane protein YpjD</fullName>
    </submittedName>
</protein>
<dbReference type="GO" id="GO:0005886">
    <property type="term" value="C:plasma membrane"/>
    <property type="evidence" value="ECO:0007669"/>
    <property type="project" value="TreeGrafter"/>
</dbReference>
<dbReference type="PANTHER" id="PTHR38034:SF1">
    <property type="entry name" value="INNER MEMBRANE PROTEIN YPJD"/>
    <property type="match status" value="1"/>
</dbReference>
<dbReference type="GO" id="GO:0020037">
    <property type="term" value="F:heme binding"/>
    <property type="evidence" value="ECO:0007669"/>
    <property type="project" value="InterPro"/>
</dbReference>
<feature type="transmembrane region" description="Helical" evidence="1">
    <location>
        <begin position="38"/>
        <end position="57"/>
    </location>
</feature>
<evidence type="ECO:0000259" key="2">
    <source>
        <dbReference type="Pfam" id="PF01578"/>
    </source>
</evidence>
<dbReference type="Proteomes" id="UP000274358">
    <property type="component" value="Unassembled WGS sequence"/>
</dbReference>
<sequence>MLAALSIFAIASYLLASGLLAWPMFGRATVAPVKVARPALGIATLAVLAHATWLLATHRGALDLHFFAALSLVACVVSALTLLVNLTRPVVALGVIVFPLSALLLFADSFLAPPTAPMPMDWHIKLHVTVALLAFSVLSIAAAMAILLAIQEQALRHRHIRPWLSALPPLTLTESLLFRLIGAGFALLTVALLTGILFVNNLFGQHLVHKTVLSIVAWLVFGALLYGRWQHGWRGRSAVNLTLIGMSVLVLAFFGSKFVLELILHRAVD</sequence>
<proteinExistence type="predicted"/>
<feature type="transmembrane region" description="Helical" evidence="1">
    <location>
        <begin position="211"/>
        <end position="229"/>
    </location>
</feature>
<dbReference type="RefSeq" id="WP_126685832.1">
    <property type="nucleotide sequence ID" value="NZ_RYYV01000013.1"/>
</dbReference>
<gene>
    <name evidence="3" type="ORF">EKH80_16240</name>
</gene>
<dbReference type="OrthoDB" id="9780793at2"/>
<comment type="caution">
    <text evidence="3">The sequence shown here is derived from an EMBL/GenBank/DDBJ whole genome shotgun (WGS) entry which is preliminary data.</text>
</comment>
<keyword evidence="4" id="KW-1185">Reference proteome</keyword>
<dbReference type="InterPro" id="IPR052372">
    <property type="entry name" value="YpjD/HemX"/>
</dbReference>
<feature type="transmembrane region" description="Helical" evidence="1">
    <location>
        <begin position="124"/>
        <end position="150"/>
    </location>
</feature>
<feature type="transmembrane region" description="Helical" evidence="1">
    <location>
        <begin position="241"/>
        <end position="264"/>
    </location>
</feature>
<feature type="transmembrane region" description="Helical" evidence="1">
    <location>
        <begin position="176"/>
        <end position="199"/>
    </location>
</feature>
<accession>A0A3S0R258</accession>
<name>A0A3S0R258_9GAMM</name>
<dbReference type="AlphaFoldDB" id="A0A3S0R258"/>
<dbReference type="PANTHER" id="PTHR38034">
    <property type="entry name" value="INNER MEMBRANE PROTEIN YPJD"/>
    <property type="match status" value="1"/>
</dbReference>